<gene>
    <name evidence="2" type="ORF">PCOR1329_LOCUS33451</name>
</gene>
<feature type="region of interest" description="Disordered" evidence="1">
    <location>
        <begin position="120"/>
        <end position="218"/>
    </location>
</feature>
<name>A0ABN9SX96_9DINO</name>
<evidence type="ECO:0000313" key="3">
    <source>
        <dbReference type="Proteomes" id="UP001189429"/>
    </source>
</evidence>
<evidence type="ECO:0000256" key="1">
    <source>
        <dbReference type="SAM" id="MobiDB-lite"/>
    </source>
</evidence>
<feature type="region of interest" description="Disordered" evidence="1">
    <location>
        <begin position="291"/>
        <end position="346"/>
    </location>
</feature>
<feature type="compositionally biased region" description="Low complexity" evidence="1">
    <location>
        <begin position="45"/>
        <end position="75"/>
    </location>
</feature>
<reference evidence="2" key="1">
    <citation type="submission" date="2023-10" db="EMBL/GenBank/DDBJ databases">
        <authorList>
            <person name="Chen Y."/>
            <person name="Shah S."/>
            <person name="Dougan E. K."/>
            <person name="Thang M."/>
            <person name="Chan C."/>
        </authorList>
    </citation>
    <scope>NUCLEOTIDE SEQUENCE [LARGE SCALE GENOMIC DNA]</scope>
</reference>
<evidence type="ECO:0000313" key="2">
    <source>
        <dbReference type="EMBL" id="CAK0837183.1"/>
    </source>
</evidence>
<organism evidence="2 3">
    <name type="scientific">Prorocentrum cordatum</name>
    <dbReference type="NCBI Taxonomy" id="2364126"/>
    <lineage>
        <taxon>Eukaryota</taxon>
        <taxon>Sar</taxon>
        <taxon>Alveolata</taxon>
        <taxon>Dinophyceae</taxon>
        <taxon>Prorocentrales</taxon>
        <taxon>Prorocentraceae</taxon>
        <taxon>Prorocentrum</taxon>
    </lineage>
</organism>
<feature type="compositionally biased region" description="Low complexity" evidence="1">
    <location>
        <begin position="310"/>
        <end position="322"/>
    </location>
</feature>
<feature type="compositionally biased region" description="Basic and acidic residues" evidence="1">
    <location>
        <begin position="156"/>
        <end position="177"/>
    </location>
</feature>
<feature type="compositionally biased region" description="Basic residues" evidence="1">
    <location>
        <begin position="136"/>
        <end position="151"/>
    </location>
</feature>
<keyword evidence="3" id="KW-1185">Reference proteome</keyword>
<feature type="non-terminal residue" evidence="2">
    <location>
        <position position="1"/>
    </location>
</feature>
<dbReference type="EMBL" id="CAUYUJ010014080">
    <property type="protein sequence ID" value="CAK0837183.1"/>
    <property type="molecule type" value="Genomic_DNA"/>
</dbReference>
<protein>
    <submittedName>
        <fullName evidence="2">Uncharacterized protein</fullName>
    </submittedName>
</protein>
<feature type="compositionally biased region" description="Low complexity" evidence="1">
    <location>
        <begin position="86"/>
        <end position="99"/>
    </location>
</feature>
<dbReference type="Proteomes" id="UP001189429">
    <property type="component" value="Unassembled WGS sequence"/>
</dbReference>
<proteinExistence type="predicted"/>
<sequence length="346" mass="35684">DLVGPTRVPRTRVLRLPDCGLSLPKRPRRGPVLPRPGGDRGGRGARAAAAAPRLRDAAVAPAGRGPRARAAAAARGRGGRPRAARGARPGRGAAGAPRAHAGRRLGVRGVPRLAASRLPHDAAARRAAALGPVGPGRRRGRRARALPRHGRGAAGEGRERARGAERRGQDARPDRAAGPRGPPLAPGAARLRRHAAVGRGGGAVAGTRRRRGPHGAGAARGCLQPLGFVPERGTGAALRARPLLHGAGPPPDRRGRRTLAELRALLERRAALQRRLRVLPQSERLRAGLQGRARGGGARAVAGPRPPRAARPGRALRAAVGGALPGGRTPGRLGAAAGRRRARRRG</sequence>
<accession>A0ABN9SX96</accession>
<comment type="caution">
    <text evidence="2">The sequence shown here is derived from an EMBL/GenBank/DDBJ whole genome shotgun (WGS) entry which is preliminary data.</text>
</comment>
<feature type="non-terminal residue" evidence="2">
    <location>
        <position position="346"/>
    </location>
</feature>
<feature type="region of interest" description="Disordered" evidence="1">
    <location>
        <begin position="15"/>
        <end position="108"/>
    </location>
</feature>